<dbReference type="AlphaFoldDB" id="A0AAD9J6E2"/>
<feature type="compositionally biased region" description="Basic and acidic residues" evidence="1">
    <location>
        <begin position="122"/>
        <end position="147"/>
    </location>
</feature>
<dbReference type="Proteomes" id="UP001209878">
    <property type="component" value="Unassembled WGS sequence"/>
</dbReference>
<dbReference type="SUPFAM" id="SSF68906">
    <property type="entry name" value="SAP domain"/>
    <property type="match status" value="1"/>
</dbReference>
<proteinExistence type="predicted"/>
<feature type="compositionally biased region" description="Low complexity" evidence="1">
    <location>
        <begin position="148"/>
        <end position="163"/>
    </location>
</feature>
<dbReference type="SMART" id="SM00513">
    <property type="entry name" value="SAP"/>
    <property type="match status" value="1"/>
</dbReference>
<name>A0AAD9J6E2_RIDPI</name>
<organism evidence="3 4">
    <name type="scientific">Ridgeia piscesae</name>
    <name type="common">Tubeworm</name>
    <dbReference type="NCBI Taxonomy" id="27915"/>
    <lineage>
        <taxon>Eukaryota</taxon>
        <taxon>Metazoa</taxon>
        <taxon>Spiralia</taxon>
        <taxon>Lophotrochozoa</taxon>
        <taxon>Annelida</taxon>
        <taxon>Polychaeta</taxon>
        <taxon>Sedentaria</taxon>
        <taxon>Canalipalpata</taxon>
        <taxon>Sabellida</taxon>
        <taxon>Siboglinidae</taxon>
        <taxon>Ridgeia</taxon>
    </lineage>
</organism>
<comment type="caution">
    <text evidence="3">The sequence shown here is derived from an EMBL/GenBank/DDBJ whole genome shotgun (WGS) entry which is preliminary data.</text>
</comment>
<dbReference type="EMBL" id="JAODUO010003469">
    <property type="protein sequence ID" value="KAK2147318.1"/>
    <property type="molecule type" value="Genomic_DNA"/>
</dbReference>
<protein>
    <recommendedName>
        <fullName evidence="2">SAP domain-containing protein</fullName>
    </recommendedName>
</protein>
<dbReference type="InterPro" id="IPR036361">
    <property type="entry name" value="SAP_dom_sf"/>
</dbReference>
<keyword evidence="4" id="KW-1185">Reference proteome</keyword>
<accession>A0AAD9J6E2</accession>
<feature type="compositionally biased region" description="Acidic residues" evidence="1">
    <location>
        <begin position="52"/>
        <end position="105"/>
    </location>
</feature>
<dbReference type="PROSITE" id="PS50800">
    <property type="entry name" value="SAP"/>
    <property type="match status" value="1"/>
</dbReference>
<gene>
    <name evidence="3" type="ORF">NP493_3471g00003</name>
</gene>
<feature type="region of interest" description="Disordered" evidence="1">
    <location>
        <begin position="52"/>
        <end position="240"/>
    </location>
</feature>
<feature type="compositionally biased region" description="Basic and acidic residues" evidence="1">
    <location>
        <begin position="167"/>
        <end position="228"/>
    </location>
</feature>
<evidence type="ECO:0000313" key="4">
    <source>
        <dbReference type="Proteomes" id="UP001209878"/>
    </source>
</evidence>
<feature type="compositionally biased region" description="Basic and acidic residues" evidence="1">
    <location>
        <begin position="370"/>
        <end position="408"/>
    </location>
</feature>
<dbReference type="Pfam" id="PF02037">
    <property type="entry name" value="SAP"/>
    <property type="match status" value="1"/>
</dbReference>
<evidence type="ECO:0000256" key="1">
    <source>
        <dbReference type="SAM" id="MobiDB-lite"/>
    </source>
</evidence>
<sequence>MADSAKNWNKFTIAQLKAELGRRNLDVAGKKADLVNRLVQADVLYFIEDTETNLEDGEEQMVEEGSEDNEAVITEADDDAEDTEDVNNEEEMLAEQADDITDAEESALLGNADGEFEADSTAQKDESTSEKMDTSEKGEVAAAEKPKAVVAARPKAKPTAAAAKKVKPAEKKTEVKKTEMKKGDTKKIEAKKTDAKKTETKKVDEKKTDAKKADARKSDADEDKDKKATKTPHPRRNVFVPDKRQMRIDMNLDHRLKSVCIFPMTTADMLKPEIEALYEKCSSVGTTFYNGKDEDGELLEQGYMEFHFESVDEAESVKKSLAETLKGVKVSNQNPGQDYLDSPKEQTKKEETKKSTEKESDGAPAKKKKEKQEKRKREGEKRRRGKRGEGGKRERKERGRERREKERPGSGGPTSE</sequence>
<feature type="region of interest" description="Disordered" evidence="1">
    <location>
        <begin position="328"/>
        <end position="416"/>
    </location>
</feature>
<feature type="domain" description="SAP" evidence="2">
    <location>
        <begin position="8"/>
        <end position="42"/>
    </location>
</feature>
<evidence type="ECO:0000259" key="2">
    <source>
        <dbReference type="PROSITE" id="PS50800"/>
    </source>
</evidence>
<dbReference type="InterPro" id="IPR003034">
    <property type="entry name" value="SAP_dom"/>
</dbReference>
<evidence type="ECO:0000313" key="3">
    <source>
        <dbReference type="EMBL" id="KAK2147318.1"/>
    </source>
</evidence>
<feature type="compositionally biased region" description="Basic and acidic residues" evidence="1">
    <location>
        <begin position="341"/>
        <end position="361"/>
    </location>
</feature>
<dbReference type="Gene3D" id="1.10.720.30">
    <property type="entry name" value="SAP domain"/>
    <property type="match status" value="1"/>
</dbReference>
<reference evidence="3" key="1">
    <citation type="journal article" date="2023" name="Mol. Biol. Evol.">
        <title>Third-Generation Sequencing Reveals the Adaptive Role of the Epigenome in Three Deep-Sea Polychaetes.</title>
        <authorList>
            <person name="Perez M."/>
            <person name="Aroh O."/>
            <person name="Sun Y."/>
            <person name="Lan Y."/>
            <person name="Juniper S.K."/>
            <person name="Young C.R."/>
            <person name="Angers B."/>
            <person name="Qian P.Y."/>
        </authorList>
    </citation>
    <scope>NUCLEOTIDE SEQUENCE</scope>
    <source>
        <strain evidence="3">R07B-5</strain>
    </source>
</reference>